<name>A0A250KQP4_9GAMM</name>
<gene>
    <name evidence="1" type="ORF">sS8_1963</name>
</gene>
<dbReference type="OrthoDB" id="1528014at1236"/>
<reference evidence="1 2" key="1">
    <citation type="submission" date="2016-12" db="EMBL/GenBank/DDBJ databases">
        <title>Genome sequencing of Methylocaldum marinum.</title>
        <authorList>
            <person name="Takeuchi M."/>
            <person name="Kamagata Y."/>
            <person name="Hiraoka S."/>
            <person name="Oshima K."/>
            <person name="Hattori M."/>
            <person name="Iwasaki W."/>
        </authorList>
    </citation>
    <scope>NUCLEOTIDE SEQUENCE [LARGE SCALE GENOMIC DNA]</scope>
    <source>
        <strain evidence="1 2">S8</strain>
    </source>
</reference>
<evidence type="ECO:0000313" key="1">
    <source>
        <dbReference type="EMBL" id="BBA33917.1"/>
    </source>
</evidence>
<evidence type="ECO:0000313" key="2">
    <source>
        <dbReference type="Proteomes" id="UP000266313"/>
    </source>
</evidence>
<protein>
    <submittedName>
        <fullName evidence="1">Uncharacterized protein</fullName>
    </submittedName>
</protein>
<proteinExistence type="predicted"/>
<organism evidence="1 2">
    <name type="scientific">Methylocaldum marinum</name>
    <dbReference type="NCBI Taxonomy" id="1432792"/>
    <lineage>
        <taxon>Bacteria</taxon>
        <taxon>Pseudomonadati</taxon>
        <taxon>Pseudomonadota</taxon>
        <taxon>Gammaproteobacteria</taxon>
        <taxon>Methylococcales</taxon>
        <taxon>Methylococcaceae</taxon>
        <taxon>Methylocaldum</taxon>
    </lineage>
</organism>
<dbReference type="AlphaFoldDB" id="A0A250KQP4"/>
<dbReference type="KEGG" id="mmai:sS8_1963"/>
<dbReference type="Proteomes" id="UP000266313">
    <property type="component" value="Chromosome"/>
</dbReference>
<keyword evidence="2" id="KW-1185">Reference proteome</keyword>
<sequence>MKMPTQEGRKRYRPNGIYKGPFTNDESFWEVCTCLPECPDPCQGQCGCQACATAYEDSLYFEGLNGTRF</sequence>
<accession>A0A250KQP4</accession>
<dbReference type="RefSeq" id="WP_145986474.1">
    <property type="nucleotide sequence ID" value="NZ_AP017928.1"/>
</dbReference>
<dbReference type="EMBL" id="AP017928">
    <property type="protein sequence ID" value="BBA33917.1"/>
    <property type="molecule type" value="Genomic_DNA"/>
</dbReference>